<evidence type="ECO:0000259" key="2">
    <source>
        <dbReference type="Pfam" id="PF18557"/>
    </source>
</evidence>
<gene>
    <name evidence="3" type="ORF">IZ6_01030</name>
</gene>
<dbReference type="Proteomes" id="UP000515317">
    <property type="component" value="Chromosome"/>
</dbReference>
<dbReference type="InterPro" id="IPR041649">
    <property type="entry name" value="NepR"/>
</dbReference>
<sequence length="95" mass="10240">MARAHSICVEGAKGQGVMQKRPDKPSTVKDPSVTDQSQIDQGPEIDSELQAHIGRHLKASYDDILSQDVPDRFRDLLSQLEAKEGGDAGAKGGKK</sequence>
<name>A0A6S6QSD5_9HYPH</name>
<dbReference type="AlphaFoldDB" id="A0A6S6QSD5"/>
<proteinExistence type="predicted"/>
<dbReference type="Pfam" id="PF18557">
    <property type="entry name" value="NepR"/>
    <property type="match status" value="1"/>
</dbReference>
<protein>
    <recommendedName>
        <fullName evidence="2">Anti-sigma factor NepR domain-containing protein</fullName>
    </recommendedName>
</protein>
<dbReference type="EMBL" id="AP023361">
    <property type="protein sequence ID" value="BCJ89368.1"/>
    <property type="molecule type" value="Genomic_DNA"/>
</dbReference>
<accession>A0A6S6QSD5</accession>
<evidence type="ECO:0000313" key="3">
    <source>
        <dbReference type="EMBL" id="BCJ89368.1"/>
    </source>
</evidence>
<dbReference type="KEGG" id="tso:IZ6_01030"/>
<feature type="region of interest" description="Disordered" evidence="1">
    <location>
        <begin position="1"/>
        <end position="43"/>
    </location>
</feature>
<feature type="domain" description="Anti-sigma factor NepR" evidence="2">
    <location>
        <begin position="50"/>
        <end position="84"/>
    </location>
</feature>
<organism evidence="3 4">
    <name type="scientific">Terrihabitans soli</name>
    <dbReference type="NCBI Taxonomy" id="708113"/>
    <lineage>
        <taxon>Bacteria</taxon>
        <taxon>Pseudomonadati</taxon>
        <taxon>Pseudomonadota</taxon>
        <taxon>Alphaproteobacteria</taxon>
        <taxon>Hyphomicrobiales</taxon>
        <taxon>Terrihabitans</taxon>
    </lineage>
</organism>
<reference evidence="3 4" key="1">
    <citation type="submission" date="2020-08" db="EMBL/GenBank/DDBJ databases">
        <title>Genome sequence of Rhizobiales bacterium strain IZ6.</title>
        <authorList>
            <person name="Nakai R."/>
            <person name="Naganuma T."/>
        </authorList>
    </citation>
    <scope>NUCLEOTIDE SEQUENCE [LARGE SCALE GENOMIC DNA]</scope>
    <source>
        <strain evidence="3 4">IZ6</strain>
    </source>
</reference>
<evidence type="ECO:0000313" key="4">
    <source>
        <dbReference type="Proteomes" id="UP000515317"/>
    </source>
</evidence>
<keyword evidence="4" id="KW-1185">Reference proteome</keyword>
<evidence type="ECO:0000256" key="1">
    <source>
        <dbReference type="SAM" id="MobiDB-lite"/>
    </source>
</evidence>